<dbReference type="SMART" id="SM00388">
    <property type="entry name" value="HisKA"/>
    <property type="match status" value="1"/>
</dbReference>
<keyword evidence="12" id="KW-0732">Signal</keyword>
<evidence type="ECO:0000256" key="7">
    <source>
        <dbReference type="ARBA" id="ARBA00023012"/>
    </source>
</evidence>
<sequence>MKIKTKLVSSTAVLLLCVAAMAAASLLVVKGIETHVHGLTDQTVPLYVDVLRLRYTVQDMASDFFELGKAENVEQMEQVSGKIVANIKVAEDVSNGLRQHGERNIPRYHTAFEREYRSMRQAVRERLVNVAYYKAQATEIRRVLEQIKGAAKSTRSRIREVDSQAQVAAAEVQQDSQRLNQNARHLTDMRKGIQEMQISMAETDAVKGRYRIAPLRERLAAVVARLSESGERNASAAQQALRGKLLDTAHLLLDPAAGLMTLRARLLADASEEAAYLSLKAQIVGTLAAAHLRLAEELDPIELQLAMGRGKLAETNRYMHTSARIEDASGEISLAVDAISLDIGGIMLSDSVDEVADLGRDMTRLTASLHRDVATMQALLQSIGQHGLMAETAAINIFLGAVQRLGERLVTAKSSVLASHTALDDAINHVRAFERQQVAYSEQQVAHIDRQQQDAVAMVRDGVQRSFVLILGIVLVLLLACVAVTGLISASIARPLARLSEAIAHIRRGKDLSVRVHQHGGDELGMLIDGFNGMLEHVEQRDLALKQAKAEADAANRAKSEFLAKMSHEIRTPMNGVLGMTELLQGTELSPKQRRFVSTVHRSGESLLSIIDDILDFSKIEAGKLVLEHIPFDLRQVIDDVVALFANGIQRKAIEFTCRIAGDVPQHVRGDPVRLRQILTNLLNNATKFTERGEIAVDISCAGQDQIRLTVSDTGIGMAPEAAAVVFQPFRQADSATSRKYGGTGLGLAIIKQLAEMMGGTITLKSEPGRGSCFAVTVVLETLTQAEAPPAPAARVSLGGLSVMIVDDNATNRNILLQHAIEWQMAAAYAADGAEALALLQSAQRKGRPFDLAIVDMRMPVMDGIDLVRAIKTDAGLAALSIIMLSSLDASAELHQVLGLGVEYCLTKPVRAAELRHCIEAVSGFGVPPPPLAPAAPGTAAAPPDGANLAATRVLLVEDNAINLEIALAMLEDGAYQITPADDGRRALALWQRQEFDVILMDCQMPEMDGFEATSRLRRMELELGRRRTPIIALTANAILGDRELCLDAGMDDYIAKPYTRAGLLAVLARWRLASPAVAEPRQAALLEADTAAPLDAALAVEAAKPEAAAILDPAALQNLRAMRRPGRPDVLARIIDLFYSDAPRLLGELRVAAAASDTEALRLAAHTLKSSCANVGALNLSSTCREIEQYARGNDVGSALPHICGIQEELSRVLAALAIEKEAI</sequence>
<dbReference type="InterPro" id="IPR011006">
    <property type="entry name" value="CheY-like_superfamily"/>
</dbReference>
<keyword evidence="11" id="KW-0472">Membrane</keyword>
<evidence type="ECO:0000259" key="14">
    <source>
        <dbReference type="PROSITE" id="PS50110"/>
    </source>
</evidence>
<dbReference type="Proteomes" id="UP001221208">
    <property type="component" value="Unassembled WGS sequence"/>
</dbReference>
<evidence type="ECO:0000256" key="5">
    <source>
        <dbReference type="ARBA" id="ARBA00022679"/>
    </source>
</evidence>
<dbReference type="PRINTS" id="PR00344">
    <property type="entry name" value="BCTRLSENSOR"/>
</dbReference>
<evidence type="ECO:0000256" key="2">
    <source>
        <dbReference type="ARBA" id="ARBA00004370"/>
    </source>
</evidence>
<comment type="subcellular location">
    <subcellularLocation>
        <location evidence="2">Membrane</location>
    </subcellularLocation>
</comment>
<dbReference type="InterPro" id="IPR036097">
    <property type="entry name" value="HisK_dim/P_sf"/>
</dbReference>
<keyword evidence="7" id="KW-0902">Two-component regulatory system</keyword>
<dbReference type="Gene3D" id="1.20.120.160">
    <property type="entry name" value="HPT domain"/>
    <property type="match status" value="1"/>
</dbReference>
<feature type="coiled-coil region" evidence="10">
    <location>
        <begin position="538"/>
        <end position="565"/>
    </location>
</feature>
<dbReference type="InterPro" id="IPR003660">
    <property type="entry name" value="HAMP_dom"/>
</dbReference>
<dbReference type="EC" id="2.7.13.3" evidence="3"/>
<comment type="catalytic activity">
    <reaction evidence="1">
        <text>ATP + protein L-histidine = ADP + protein N-phospho-L-histidine.</text>
        <dbReference type="EC" id="2.7.13.3"/>
    </reaction>
</comment>
<organism evidence="17 18">
    <name type="scientific">Janthinobacterium fluminis</name>
    <dbReference type="NCBI Taxonomy" id="2987524"/>
    <lineage>
        <taxon>Bacteria</taxon>
        <taxon>Pseudomonadati</taxon>
        <taxon>Pseudomonadota</taxon>
        <taxon>Betaproteobacteria</taxon>
        <taxon>Burkholderiales</taxon>
        <taxon>Oxalobacteraceae</taxon>
        <taxon>Janthinobacterium</taxon>
    </lineage>
</organism>
<keyword evidence="4 9" id="KW-0597">Phosphoprotein</keyword>
<dbReference type="PROSITE" id="PS50894">
    <property type="entry name" value="HPT"/>
    <property type="match status" value="1"/>
</dbReference>
<dbReference type="CDD" id="cd00088">
    <property type="entry name" value="HPT"/>
    <property type="match status" value="1"/>
</dbReference>
<evidence type="ECO:0000313" key="18">
    <source>
        <dbReference type="Proteomes" id="UP001221208"/>
    </source>
</evidence>
<dbReference type="InterPro" id="IPR003661">
    <property type="entry name" value="HisK_dim/P_dom"/>
</dbReference>
<feature type="signal peptide" evidence="12">
    <location>
        <begin position="1"/>
        <end position="22"/>
    </location>
</feature>
<dbReference type="Pfam" id="PF02518">
    <property type="entry name" value="HATPase_c"/>
    <property type="match status" value="1"/>
</dbReference>
<dbReference type="InterPro" id="IPR036641">
    <property type="entry name" value="HPT_dom_sf"/>
</dbReference>
<gene>
    <name evidence="17" type="ORF">OIK44_05385</name>
</gene>
<dbReference type="CDD" id="cd06225">
    <property type="entry name" value="HAMP"/>
    <property type="match status" value="1"/>
</dbReference>
<dbReference type="Pfam" id="PF00072">
    <property type="entry name" value="Response_reg"/>
    <property type="match status" value="2"/>
</dbReference>
<feature type="domain" description="Response regulatory" evidence="14">
    <location>
        <begin position="802"/>
        <end position="923"/>
    </location>
</feature>
<dbReference type="SUPFAM" id="SSF52172">
    <property type="entry name" value="CheY-like"/>
    <property type="match status" value="2"/>
</dbReference>
<dbReference type="EMBL" id="JAQQXR010000001">
    <property type="protein sequence ID" value="MDC8757021.1"/>
    <property type="molecule type" value="Genomic_DNA"/>
</dbReference>
<dbReference type="Gene3D" id="3.40.50.2300">
    <property type="match status" value="2"/>
</dbReference>
<dbReference type="PROSITE" id="PS50110">
    <property type="entry name" value="RESPONSE_REGULATORY"/>
    <property type="match status" value="2"/>
</dbReference>
<dbReference type="Gene3D" id="1.10.287.130">
    <property type="match status" value="1"/>
</dbReference>
<dbReference type="SMART" id="SM00073">
    <property type="entry name" value="HPT"/>
    <property type="match status" value="1"/>
</dbReference>
<dbReference type="InterPro" id="IPR036890">
    <property type="entry name" value="HATPase_C_sf"/>
</dbReference>
<dbReference type="CDD" id="cd17546">
    <property type="entry name" value="REC_hyHK_CKI1_RcsC-like"/>
    <property type="match status" value="1"/>
</dbReference>
<feature type="domain" description="Histidine kinase" evidence="13">
    <location>
        <begin position="565"/>
        <end position="782"/>
    </location>
</feature>
<keyword evidence="10" id="KW-0175">Coiled coil</keyword>
<dbReference type="Pfam" id="PF01627">
    <property type="entry name" value="Hpt"/>
    <property type="match status" value="1"/>
</dbReference>
<evidence type="ECO:0000256" key="3">
    <source>
        <dbReference type="ARBA" id="ARBA00012438"/>
    </source>
</evidence>
<dbReference type="PANTHER" id="PTHR45339">
    <property type="entry name" value="HYBRID SIGNAL TRANSDUCTION HISTIDINE KINASE J"/>
    <property type="match status" value="1"/>
</dbReference>
<dbReference type="Pfam" id="PF00512">
    <property type="entry name" value="HisKA"/>
    <property type="match status" value="1"/>
</dbReference>
<evidence type="ECO:0000313" key="17">
    <source>
        <dbReference type="EMBL" id="MDC8757021.1"/>
    </source>
</evidence>
<dbReference type="SMART" id="SM00304">
    <property type="entry name" value="HAMP"/>
    <property type="match status" value="2"/>
</dbReference>
<dbReference type="SUPFAM" id="SSF47384">
    <property type="entry name" value="Homodimeric domain of signal transducing histidine kinase"/>
    <property type="match status" value="1"/>
</dbReference>
<dbReference type="InterPro" id="IPR005467">
    <property type="entry name" value="His_kinase_dom"/>
</dbReference>
<evidence type="ECO:0000256" key="4">
    <source>
        <dbReference type="ARBA" id="ARBA00022553"/>
    </source>
</evidence>
<evidence type="ECO:0000259" key="13">
    <source>
        <dbReference type="PROSITE" id="PS50109"/>
    </source>
</evidence>
<dbReference type="Gene3D" id="3.30.565.10">
    <property type="entry name" value="Histidine kinase-like ATPase, C-terminal domain"/>
    <property type="match status" value="1"/>
</dbReference>
<dbReference type="SMART" id="SM00387">
    <property type="entry name" value="HATPase_c"/>
    <property type="match status" value="1"/>
</dbReference>
<dbReference type="CDD" id="cd00082">
    <property type="entry name" value="HisKA"/>
    <property type="match status" value="1"/>
</dbReference>
<feature type="modified residue" description="4-aspartylphosphate" evidence="9">
    <location>
        <position position="1002"/>
    </location>
</feature>
<dbReference type="Pfam" id="PF00672">
    <property type="entry name" value="HAMP"/>
    <property type="match status" value="1"/>
</dbReference>
<feature type="modified residue" description="Phosphohistidine" evidence="8">
    <location>
        <position position="1167"/>
    </location>
</feature>
<dbReference type="PROSITE" id="PS50109">
    <property type="entry name" value="HIS_KIN"/>
    <property type="match status" value="1"/>
</dbReference>
<evidence type="ECO:0000256" key="10">
    <source>
        <dbReference type="SAM" id="Coils"/>
    </source>
</evidence>
<comment type="caution">
    <text evidence="17">The sequence shown here is derived from an EMBL/GenBank/DDBJ whole genome shotgun (WGS) entry which is preliminary data.</text>
</comment>
<name>A0ABT5JWB3_9BURK</name>
<dbReference type="InterPro" id="IPR001789">
    <property type="entry name" value="Sig_transdc_resp-reg_receiver"/>
</dbReference>
<dbReference type="SUPFAM" id="SSF55874">
    <property type="entry name" value="ATPase domain of HSP90 chaperone/DNA topoisomerase II/histidine kinase"/>
    <property type="match status" value="1"/>
</dbReference>
<protein>
    <recommendedName>
        <fullName evidence="3">histidine kinase</fullName>
        <ecNumber evidence="3">2.7.13.3</ecNumber>
    </recommendedName>
</protein>
<dbReference type="InterPro" id="IPR003594">
    <property type="entry name" value="HATPase_dom"/>
</dbReference>
<evidence type="ECO:0000256" key="8">
    <source>
        <dbReference type="PROSITE-ProRule" id="PRU00110"/>
    </source>
</evidence>
<feature type="modified residue" description="4-aspartylphosphate" evidence="9">
    <location>
        <position position="856"/>
    </location>
</feature>
<dbReference type="InterPro" id="IPR008207">
    <property type="entry name" value="Sig_transdc_His_kin_Hpt_dom"/>
</dbReference>
<dbReference type="SUPFAM" id="SSF158472">
    <property type="entry name" value="HAMP domain-like"/>
    <property type="match status" value="1"/>
</dbReference>
<keyword evidence="6" id="KW-0418">Kinase</keyword>
<proteinExistence type="predicted"/>
<evidence type="ECO:0000256" key="9">
    <source>
        <dbReference type="PROSITE-ProRule" id="PRU00169"/>
    </source>
</evidence>
<evidence type="ECO:0000259" key="16">
    <source>
        <dbReference type="PROSITE" id="PS50894"/>
    </source>
</evidence>
<dbReference type="SMART" id="SM00448">
    <property type="entry name" value="REC"/>
    <property type="match status" value="2"/>
</dbReference>
<dbReference type="RefSeq" id="WP_273669671.1">
    <property type="nucleotide sequence ID" value="NZ_JAQQXR010000001.1"/>
</dbReference>
<keyword evidence="18" id="KW-1185">Reference proteome</keyword>
<accession>A0ABT5JWB3</accession>
<evidence type="ECO:0000256" key="12">
    <source>
        <dbReference type="SAM" id="SignalP"/>
    </source>
</evidence>
<evidence type="ECO:0000259" key="15">
    <source>
        <dbReference type="PROSITE" id="PS50885"/>
    </source>
</evidence>
<feature type="chain" id="PRO_5045132588" description="histidine kinase" evidence="12">
    <location>
        <begin position="23"/>
        <end position="1225"/>
    </location>
</feature>
<feature type="domain" description="HPt" evidence="16">
    <location>
        <begin position="1128"/>
        <end position="1225"/>
    </location>
</feature>
<feature type="transmembrane region" description="Helical" evidence="11">
    <location>
        <begin position="467"/>
        <end position="490"/>
    </location>
</feature>
<evidence type="ECO:0000256" key="11">
    <source>
        <dbReference type="SAM" id="Phobius"/>
    </source>
</evidence>
<feature type="domain" description="Response regulatory" evidence="14">
    <location>
        <begin position="953"/>
        <end position="1072"/>
    </location>
</feature>
<dbReference type="InterPro" id="IPR004358">
    <property type="entry name" value="Sig_transdc_His_kin-like_C"/>
</dbReference>
<dbReference type="PROSITE" id="PS50885">
    <property type="entry name" value="HAMP"/>
    <property type="match status" value="1"/>
</dbReference>
<dbReference type="CDD" id="cd16922">
    <property type="entry name" value="HATPase_EvgS-ArcB-TorS-like"/>
    <property type="match status" value="1"/>
</dbReference>
<keyword evidence="11" id="KW-1133">Transmembrane helix</keyword>
<keyword evidence="5" id="KW-0808">Transferase</keyword>
<evidence type="ECO:0000256" key="6">
    <source>
        <dbReference type="ARBA" id="ARBA00022777"/>
    </source>
</evidence>
<reference evidence="17 18" key="1">
    <citation type="submission" date="2022-10" db="EMBL/GenBank/DDBJ databases">
        <title>Janthinobacterium sp. hw3 Genome sequencing.</title>
        <authorList>
            <person name="Park S."/>
        </authorList>
    </citation>
    <scope>NUCLEOTIDE SEQUENCE [LARGE SCALE GENOMIC DNA]</scope>
    <source>
        <strain evidence="18">hw3</strain>
    </source>
</reference>
<dbReference type="SUPFAM" id="SSF47226">
    <property type="entry name" value="Histidine-containing phosphotransfer domain, HPT domain"/>
    <property type="match status" value="1"/>
</dbReference>
<dbReference type="Gene3D" id="6.10.340.10">
    <property type="match status" value="1"/>
</dbReference>
<dbReference type="PANTHER" id="PTHR45339:SF3">
    <property type="entry name" value="HISTIDINE KINASE"/>
    <property type="match status" value="1"/>
</dbReference>
<keyword evidence="11" id="KW-0812">Transmembrane</keyword>
<evidence type="ECO:0000256" key="1">
    <source>
        <dbReference type="ARBA" id="ARBA00000085"/>
    </source>
</evidence>
<feature type="domain" description="HAMP" evidence="15">
    <location>
        <begin position="490"/>
        <end position="543"/>
    </location>
</feature>